<dbReference type="AlphaFoldDB" id="W0GJY9"/>
<dbReference type="KEGG" id="smir:SMM_0099"/>
<dbReference type="STRING" id="838561.P344_00605"/>
<name>W0GJY9_9MOLU</name>
<dbReference type="GO" id="GO:0046933">
    <property type="term" value="F:proton-transporting ATP synthase activity, rotational mechanism"/>
    <property type="evidence" value="ECO:0007669"/>
    <property type="project" value="InterPro"/>
</dbReference>
<dbReference type="InterPro" id="IPR001469">
    <property type="entry name" value="ATP_synth_F1_dsu/esu"/>
</dbReference>
<reference evidence="9 10" key="1">
    <citation type="submission" date="2013-09" db="EMBL/GenBank/DDBJ databases">
        <title>Complete genome sequence of Spiroplasma mirum suckling mouse cataract agent.</title>
        <authorList>
            <person name="Landry C.A."/>
            <person name="Bastian F.O."/>
            <person name="Thune R.L."/>
        </authorList>
    </citation>
    <scope>NUCLEOTIDE SEQUENCE [LARGE SCALE GENOMIC DNA]</scope>
    <source>
        <strain evidence="9 10">SMCA</strain>
    </source>
</reference>
<comment type="similarity">
    <text evidence="2 7">Belongs to the ATPase epsilon chain family.</text>
</comment>
<evidence type="ECO:0000256" key="4">
    <source>
        <dbReference type="ARBA" id="ARBA00023065"/>
    </source>
</evidence>
<dbReference type="KEGG" id="smia:P344_00605"/>
<proteinExistence type="inferred from homology"/>
<evidence type="ECO:0000256" key="3">
    <source>
        <dbReference type="ARBA" id="ARBA00022448"/>
    </source>
</evidence>
<dbReference type="CDD" id="cd12152">
    <property type="entry name" value="F1-ATPase_delta"/>
    <property type="match status" value="1"/>
</dbReference>
<evidence type="ECO:0000313" key="10">
    <source>
        <dbReference type="Proteomes" id="UP000019260"/>
    </source>
</evidence>
<dbReference type="OrthoDB" id="389606at2"/>
<dbReference type="NCBIfam" id="TIGR01216">
    <property type="entry name" value="ATP_synt_epsi"/>
    <property type="match status" value="1"/>
</dbReference>
<evidence type="ECO:0000256" key="7">
    <source>
        <dbReference type="RuleBase" id="RU003656"/>
    </source>
</evidence>
<keyword evidence="7" id="KW-0066">ATP synthesis</keyword>
<comment type="subunit">
    <text evidence="7">F-type ATPases have 2 components, CF(1) - the catalytic core - and CF(0) - the membrane proton channel. CF(1) has five subunits: alpha(3), beta(3), gamma(1), delta(1), epsilon(1). CF(0) has three main subunits: a, b and c.</text>
</comment>
<dbReference type="Pfam" id="PF02823">
    <property type="entry name" value="ATP-synt_DE_N"/>
    <property type="match status" value="1"/>
</dbReference>
<protein>
    <recommendedName>
        <fullName evidence="8">ATP synthase F1 complex delta/epsilon subunit N-terminal domain-containing protein</fullName>
    </recommendedName>
</protein>
<accession>W0GJY9</accession>
<keyword evidence="6 7" id="KW-0139">CF(1)</keyword>
<dbReference type="GO" id="GO:0012505">
    <property type="term" value="C:endomembrane system"/>
    <property type="evidence" value="ECO:0007669"/>
    <property type="project" value="UniProtKB-SubCell"/>
</dbReference>
<dbReference type="RefSeq" id="WP_025316930.1">
    <property type="nucleotide sequence ID" value="NZ_CP002082.1"/>
</dbReference>
<dbReference type="InterPro" id="IPR036771">
    <property type="entry name" value="ATPsynth_dsu/esu_N"/>
</dbReference>
<dbReference type="Proteomes" id="UP000019260">
    <property type="component" value="Chromosome"/>
</dbReference>
<keyword evidence="3 7" id="KW-0813">Transport</keyword>
<evidence type="ECO:0000256" key="1">
    <source>
        <dbReference type="ARBA" id="ARBA00004184"/>
    </source>
</evidence>
<keyword evidence="4 7" id="KW-0406">Ion transport</keyword>
<evidence type="ECO:0000259" key="8">
    <source>
        <dbReference type="Pfam" id="PF02823"/>
    </source>
</evidence>
<dbReference type="GO" id="GO:0045259">
    <property type="term" value="C:proton-transporting ATP synthase complex"/>
    <property type="evidence" value="ECO:0007669"/>
    <property type="project" value="UniProtKB-KW"/>
</dbReference>
<evidence type="ECO:0000256" key="6">
    <source>
        <dbReference type="ARBA" id="ARBA00023196"/>
    </source>
</evidence>
<gene>
    <name evidence="9" type="ORF">P344_00605</name>
</gene>
<sequence>MINKTNLKIITPKGVMVEEPVDIVTVKTITGYMGVLHGHIPLVSTIVPSEMYYRVDNKQYKLSINGGILQVDQEFVKILADEVNFIDKQGS</sequence>
<dbReference type="HOGENOM" id="CLU_084338_4_2_14"/>
<keyword evidence="10" id="KW-1185">Reference proteome</keyword>
<dbReference type="InterPro" id="IPR020546">
    <property type="entry name" value="ATP_synth_F1_dsu/esu_N"/>
</dbReference>
<dbReference type="Gene3D" id="2.60.15.10">
    <property type="entry name" value="F0F1 ATP synthase delta/epsilon subunit, N-terminal"/>
    <property type="match status" value="1"/>
</dbReference>
<feature type="domain" description="ATP synthase F1 complex delta/epsilon subunit N-terminal" evidence="8">
    <location>
        <begin position="6"/>
        <end position="82"/>
    </location>
</feature>
<dbReference type="PATRIC" id="fig|838561.3.peg.117"/>
<evidence type="ECO:0000256" key="2">
    <source>
        <dbReference type="ARBA" id="ARBA00005712"/>
    </source>
</evidence>
<comment type="subcellular location">
    <subcellularLocation>
        <location evidence="1">Endomembrane system</location>
        <topology evidence="1">Peripheral membrane protein</topology>
    </subcellularLocation>
</comment>
<dbReference type="eggNOG" id="COG0355">
    <property type="taxonomic scope" value="Bacteria"/>
</dbReference>
<evidence type="ECO:0000313" key="9">
    <source>
        <dbReference type="EMBL" id="AHI57494.1"/>
    </source>
</evidence>
<evidence type="ECO:0000256" key="5">
    <source>
        <dbReference type="ARBA" id="ARBA00023136"/>
    </source>
</evidence>
<keyword evidence="5" id="KW-0472">Membrane</keyword>
<dbReference type="SUPFAM" id="SSF51344">
    <property type="entry name" value="Epsilon subunit of F1F0-ATP synthase N-terminal domain"/>
    <property type="match status" value="1"/>
</dbReference>
<dbReference type="EMBL" id="CP006720">
    <property type="protein sequence ID" value="AHI57494.1"/>
    <property type="molecule type" value="Genomic_DNA"/>
</dbReference>
<organism evidence="9 10">
    <name type="scientific">Spiroplasma mirum ATCC 29335</name>
    <dbReference type="NCBI Taxonomy" id="838561"/>
    <lineage>
        <taxon>Bacteria</taxon>
        <taxon>Bacillati</taxon>
        <taxon>Mycoplasmatota</taxon>
        <taxon>Mollicutes</taxon>
        <taxon>Entomoplasmatales</taxon>
        <taxon>Spiroplasmataceae</taxon>
        <taxon>Spiroplasma</taxon>
    </lineage>
</organism>